<dbReference type="Gene3D" id="1.20.1280.50">
    <property type="match status" value="1"/>
</dbReference>
<sequence length="550" mass="62146">MTMAVGFLSLPTELICHILILLNPRDISRCARTCNIFWLAVRNSVHIQYKLEIYAQGLTSTGAATMNSTGVSKKILCSLKTLASLWRSDFHATTTFESVVAIAATEYIPFLPAIQDVKCGLWWSYSLDEDKFYIQDCGMNPTLSRTWFIDDVDRFLTTFDPLQDLMVVCSEHHHYVAVTDAEQDYRVCRVEFRLASSQCPHPSAACTSLECKHTFDALPGYYRAALSPPVICGDRVFILYYIENTADDCHPQPASGMFIQVINWRGGYVNRHFLCQLHICEIHLFYPVDEQKLVIIGPEGSIYLYTLQGLNGSPQCRIIYHLPKILHLSLYDPEIIFHGHPSLHGKAARPGLMPSYVPSLESQIMVLEFLLKAGTSILVIDIAIFSDMALRSDMLVDIPWSDWGPQYACYFPHHESYHISVFGSKMAYALPQDHIRDPGQTLEGLSSEGYFYVHIWDFNKRVIACSESVNDPDSPSLRICKSGQMIDSFGEDIFSSRAYIATVCRTPFPTAGSRIFLEQGRLTVTWARHDEISFRVISPTQTEVGPDLTE</sequence>
<organism evidence="2 3">
    <name type="scientific">Suillus plorans</name>
    <dbReference type="NCBI Taxonomy" id="116603"/>
    <lineage>
        <taxon>Eukaryota</taxon>
        <taxon>Fungi</taxon>
        <taxon>Dikarya</taxon>
        <taxon>Basidiomycota</taxon>
        <taxon>Agaricomycotina</taxon>
        <taxon>Agaricomycetes</taxon>
        <taxon>Agaricomycetidae</taxon>
        <taxon>Boletales</taxon>
        <taxon>Suillineae</taxon>
        <taxon>Suillaceae</taxon>
        <taxon>Suillus</taxon>
    </lineage>
</organism>
<gene>
    <name evidence="2" type="ORF">HD556DRAFT_1524961</name>
</gene>
<evidence type="ECO:0000313" key="3">
    <source>
        <dbReference type="Proteomes" id="UP000719766"/>
    </source>
</evidence>
<comment type="caution">
    <text evidence="2">The sequence shown here is derived from an EMBL/GenBank/DDBJ whole genome shotgun (WGS) entry which is preliminary data.</text>
</comment>
<dbReference type="GeneID" id="64603007"/>
<evidence type="ECO:0000259" key="1">
    <source>
        <dbReference type="PROSITE" id="PS50181"/>
    </source>
</evidence>
<dbReference type="EMBL" id="JABBWE010000009">
    <property type="protein sequence ID" value="KAG1800429.1"/>
    <property type="molecule type" value="Genomic_DNA"/>
</dbReference>
<name>A0A9P7DQB9_9AGAM</name>
<accession>A0A9P7DQB9</accession>
<dbReference type="Proteomes" id="UP000719766">
    <property type="component" value="Unassembled WGS sequence"/>
</dbReference>
<evidence type="ECO:0000313" key="2">
    <source>
        <dbReference type="EMBL" id="KAG1800429.1"/>
    </source>
</evidence>
<reference evidence="2" key="1">
    <citation type="journal article" date="2020" name="New Phytol.">
        <title>Comparative genomics reveals dynamic genome evolution in host specialist ectomycorrhizal fungi.</title>
        <authorList>
            <person name="Lofgren L.A."/>
            <person name="Nguyen N.H."/>
            <person name="Vilgalys R."/>
            <person name="Ruytinx J."/>
            <person name="Liao H.L."/>
            <person name="Branco S."/>
            <person name="Kuo A."/>
            <person name="LaButti K."/>
            <person name="Lipzen A."/>
            <person name="Andreopoulos W."/>
            <person name="Pangilinan J."/>
            <person name="Riley R."/>
            <person name="Hundley H."/>
            <person name="Na H."/>
            <person name="Barry K."/>
            <person name="Grigoriev I.V."/>
            <person name="Stajich J.E."/>
            <person name="Kennedy P.G."/>
        </authorList>
    </citation>
    <scope>NUCLEOTIDE SEQUENCE</scope>
    <source>
        <strain evidence="2">S12</strain>
    </source>
</reference>
<dbReference type="CDD" id="cd09917">
    <property type="entry name" value="F-box_SF"/>
    <property type="match status" value="1"/>
</dbReference>
<dbReference type="PROSITE" id="PS50181">
    <property type="entry name" value="FBOX"/>
    <property type="match status" value="1"/>
</dbReference>
<dbReference type="RefSeq" id="XP_041164415.1">
    <property type="nucleotide sequence ID" value="XM_041309243.1"/>
</dbReference>
<proteinExistence type="predicted"/>
<dbReference type="OrthoDB" id="2646380at2759"/>
<protein>
    <recommendedName>
        <fullName evidence="1">F-box domain-containing protein</fullName>
    </recommendedName>
</protein>
<feature type="domain" description="F-box" evidence="1">
    <location>
        <begin position="4"/>
        <end position="52"/>
    </location>
</feature>
<dbReference type="SUPFAM" id="SSF81383">
    <property type="entry name" value="F-box domain"/>
    <property type="match status" value="1"/>
</dbReference>
<dbReference type="Pfam" id="PF12937">
    <property type="entry name" value="F-box-like"/>
    <property type="match status" value="1"/>
</dbReference>
<dbReference type="InterPro" id="IPR001810">
    <property type="entry name" value="F-box_dom"/>
</dbReference>
<keyword evidence="3" id="KW-1185">Reference proteome</keyword>
<dbReference type="AlphaFoldDB" id="A0A9P7DQB9"/>
<dbReference type="InterPro" id="IPR036047">
    <property type="entry name" value="F-box-like_dom_sf"/>
</dbReference>